<dbReference type="OrthoDB" id="2638305at2759"/>
<dbReference type="RefSeq" id="XP_007323164.1">
    <property type="nucleotide sequence ID" value="XM_007323102.1"/>
</dbReference>
<evidence type="ECO:0000313" key="1">
    <source>
        <dbReference type="EMBL" id="EGO20419.1"/>
    </source>
</evidence>
<proteinExistence type="predicted"/>
<sequence>MFGHINAPMPSTQVVLDVFYFMMRYLAAIVNGMENTHRSAVASNISEAIFKTPSTEGKSAEYRSKYEQEAYLQNMFEKWSRKGGVWSAAATKVHADQLAHVKKGCLSRTRQDLRSDGSHIEGSHKGWNSLMRSFPSGIEIFTALCHDFGFI</sequence>
<name>F8P9U0_SERL9</name>
<reference evidence="1" key="1">
    <citation type="submission" date="2011-04" db="EMBL/GenBank/DDBJ databases">
        <title>Evolution of plant cell wall degrading machinery underlies the functional diversity of forest fungi.</title>
        <authorList>
            <consortium name="US DOE Joint Genome Institute (JGI-PGF)"/>
            <person name="Eastwood D.C."/>
            <person name="Floudas D."/>
            <person name="Binder M."/>
            <person name="Majcherczyk A."/>
            <person name="Schneider P."/>
            <person name="Aerts A."/>
            <person name="Asiegbu F.O."/>
            <person name="Baker S.E."/>
            <person name="Barry K."/>
            <person name="Bendiksby M."/>
            <person name="Blumentritt M."/>
            <person name="Coutinho P.M."/>
            <person name="Cullen D."/>
            <person name="Cullen D."/>
            <person name="Gathman A."/>
            <person name="Goodell B."/>
            <person name="Henrissat B."/>
            <person name="Ihrmark K."/>
            <person name="Kauserud H."/>
            <person name="Kohler A."/>
            <person name="LaButti K."/>
            <person name="Lapidus A."/>
            <person name="Lavin J.L."/>
            <person name="Lee Y.-H."/>
            <person name="Lindquist E."/>
            <person name="Lilly W."/>
            <person name="Lucas S."/>
            <person name="Morin E."/>
            <person name="Murat C."/>
            <person name="Oguiza J.A."/>
            <person name="Park J."/>
            <person name="Pisabarro A.G."/>
            <person name="Riley R."/>
            <person name="Rosling A."/>
            <person name="Salamov A."/>
            <person name="Schmidt O."/>
            <person name="Schmutz J."/>
            <person name="Skrede I."/>
            <person name="Stenlid J."/>
            <person name="Wiebenga A."/>
            <person name="Xie X."/>
            <person name="Kues U."/>
            <person name="Hibbett D.S."/>
            <person name="Hoffmeister D."/>
            <person name="Hogberg N."/>
            <person name="Martin F."/>
            <person name="Grigoriev I.V."/>
            <person name="Watkinson S.C."/>
        </authorList>
    </citation>
    <scope>NUCLEOTIDE SEQUENCE</scope>
    <source>
        <strain evidence="1">S7.9</strain>
    </source>
</reference>
<dbReference type="KEGG" id="sla:SERLADRAFT_373814"/>
<accession>F8P9U0</accession>
<dbReference type="EMBL" id="GL945441">
    <property type="protein sequence ID" value="EGO20419.1"/>
    <property type="molecule type" value="Genomic_DNA"/>
</dbReference>
<dbReference type="HOGENOM" id="CLU_1732586_0_0_1"/>
<dbReference type="GeneID" id="18810492"/>
<protein>
    <submittedName>
        <fullName evidence="1">Uncharacterized protein</fullName>
    </submittedName>
</protein>
<dbReference type="Proteomes" id="UP000008064">
    <property type="component" value="Unassembled WGS sequence"/>
</dbReference>
<gene>
    <name evidence="1" type="ORF">SERLADRAFT_373814</name>
</gene>
<dbReference type="AlphaFoldDB" id="F8P9U0"/>
<organism>
    <name type="scientific">Serpula lacrymans var. lacrymans (strain S7.9)</name>
    <name type="common">Dry rot fungus</name>
    <dbReference type="NCBI Taxonomy" id="578457"/>
    <lineage>
        <taxon>Eukaryota</taxon>
        <taxon>Fungi</taxon>
        <taxon>Dikarya</taxon>
        <taxon>Basidiomycota</taxon>
        <taxon>Agaricomycotina</taxon>
        <taxon>Agaricomycetes</taxon>
        <taxon>Agaricomycetidae</taxon>
        <taxon>Boletales</taxon>
        <taxon>Coniophorineae</taxon>
        <taxon>Serpulaceae</taxon>
        <taxon>Serpula</taxon>
    </lineage>
</organism>